<evidence type="ECO:0000259" key="3">
    <source>
        <dbReference type="SMART" id="SM00065"/>
    </source>
</evidence>
<dbReference type="Pfam" id="PF07495">
    <property type="entry name" value="Y_Y_Y"/>
    <property type="match status" value="1"/>
</dbReference>
<reference evidence="5" key="1">
    <citation type="submission" date="2020-08" db="EMBL/GenBank/DDBJ databases">
        <title>Lacibacter sp. S13-6-6 genome sequencing.</title>
        <authorList>
            <person name="Jin L."/>
        </authorList>
    </citation>
    <scope>NUCLEOTIDE SEQUENCE [LARGE SCALE GENOMIC DNA]</scope>
    <source>
        <strain evidence="5">S13-6-6</strain>
    </source>
</reference>
<keyword evidence="2" id="KW-0732">Signal</keyword>
<feature type="transmembrane region" description="Helical" evidence="1">
    <location>
        <begin position="771"/>
        <end position="791"/>
    </location>
</feature>
<evidence type="ECO:0000313" key="5">
    <source>
        <dbReference type="Proteomes" id="UP000515344"/>
    </source>
</evidence>
<dbReference type="InterPro" id="IPR011123">
    <property type="entry name" value="Y_Y_Y"/>
</dbReference>
<dbReference type="InterPro" id="IPR010559">
    <property type="entry name" value="Sig_transdc_His_kin_internal"/>
</dbReference>
<keyword evidence="4" id="KW-0418">Kinase</keyword>
<dbReference type="PROSITE" id="PS51257">
    <property type="entry name" value="PROKAR_LIPOPROTEIN"/>
    <property type="match status" value="1"/>
</dbReference>
<dbReference type="PANTHER" id="PTHR34220">
    <property type="entry name" value="SENSOR HISTIDINE KINASE YPDA"/>
    <property type="match status" value="1"/>
</dbReference>
<dbReference type="Gene3D" id="3.30.450.40">
    <property type="match status" value="1"/>
</dbReference>
<keyword evidence="1" id="KW-0472">Membrane</keyword>
<evidence type="ECO:0000256" key="2">
    <source>
        <dbReference type="SAM" id="SignalP"/>
    </source>
</evidence>
<dbReference type="SUPFAM" id="SSF63829">
    <property type="entry name" value="Calcium-dependent phosphotriesterase"/>
    <property type="match status" value="2"/>
</dbReference>
<dbReference type="SUPFAM" id="SSF55781">
    <property type="entry name" value="GAF domain-like"/>
    <property type="match status" value="1"/>
</dbReference>
<dbReference type="RefSeq" id="WP_182801952.1">
    <property type="nucleotide sequence ID" value="NZ_CP060007.1"/>
</dbReference>
<dbReference type="GO" id="GO:0016020">
    <property type="term" value="C:membrane"/>
    <property type="evidence" value="ECO:0007669"/>
    <property type="project" value="InterPro"/>
</dbReference>
<dbReference type="Pfam" id="PF13185">
    <property type="entry name" value="GAF_2"/>
    <property type="match status" value="1"/>
</dbReference>
<sequence>MIRFIHIVLLLLIACTAQKVTAQGPAFYHLSTAEGLSDNGVNDVKRDRNGILWIATSEGLNSFDGNSINTYYKYEHPKLAANDIQQVICDNENRIWLRTATNFVTMLDAKRNFHSFPIGDSTDNNFPVNFLLTKTKGLIVRNANTHYVFNSLTNRFEKWNNAIDSLLPSTIRFVDPFDENSFLYYGNNRLMLIDYATQKKLMEIELPGLMGAARINNNEIITYTISGSAVYRINNKTQTIIHTYTNLKDQNGNTLAKDLRDITRINEYLFAVGTRFSGMYLIDLEKGSLQLLNHDPLDERSIGSNNTNVMHYDSSGYLFVTTRTSGLHYLHLKQPQIAYRPYFKDEQGNLFDGFIQTIAAKDNLVWLGTQDRLIRLNRTTNQTSFINYYLPDGTNLNKEETVRALHIDEQDRLWVGTTRYGILLLNKDLKTIAHFGSENGTTDSLPSLWTNGFCRDAAGNLWVATFRGICYINTQRLQVTDFTTHPLLKALNSVYTNTVWMDSKQQLWIGTNRGAWCYNEKKQTLTHYTDKNGLSHNRVFSFNEDDKGNIYIGTIAGLTVLTPNGTTTIYNRSKGLRNDKCEGILRDENGFLWIGNLNCLIRFDPATNNYSVYEEGLGFSHAGFRMRSCFKAADGEMFWGSDKGLNSFYPQQLNTISVELQPSINTLYTTDSNYRFTTTDTLRFPYNTSSFHFYFSSGELTGAKKIQFLYKLDGHDNDWKKPIAYGQAVYSKLPPGNYLFHVKASRDGINWYEAAHPIQLNISKPWWQQTWFRLTYITAFFALIYGIFNFLQRRKKEKEVKQMIDYFAHSGFEHSSVDDILWDIARNCISRLGFEDCVIYTVNEDEKVLEQKAAYGPKSPKAYEIKNPITIPLGKGIVGDVAATGRANIINDTSKDKRYIVDDEQRFSEITVPIIHEGKVIAVIDSEHQRKNFFTKQHLEALQTIASLSSAKISRAMALDAMKKTKLEVMELNVKMAESKFMNLRLQMNPHFMFNALSSIQHLIVSQQTTKAYKYLTIFSNFLRSLLNYAEKNFIPLDEELKVLQMYVELESLRFDQSFSYEINVDENLSNDEVLVPSLMVQPFVENAIWHGLLHKEGEKKLKIEFVNHSDDHLTCTIEDNGVGRSNAAEIQQQKISSKIHESKGIGIIEERLNLLQQKTGKPAHVEIKDMFDAQQHAVGTKVIITIPYYNPEEL</sequence>
<dbReference type="Gene3D" id="3.30.565.10">
    <property type="entry name" value="Histidine kinase-like ATPase, C-terminal domain"/>
    <property type="match status" value="1"/>
</dbReference>
<protein>
    <submittedName>
        <fullName evidence="4">Histidine kinase</fullName>
    </submittedName>
</protein>
<dbReference type="Pfam" id="PF07494">
    <property type="entry name" value="Reg_prop"/>
    <property type="match status" value="2"/>
</dbReference>
<dbReference type="InterPro" id="IPR036890">
    <property type="entry name" value="HATPase_C_sf"/>
</dbReference>
<dbReference type="PANTHER" id="PTHR34220:SF7">
    <property type="entry name" value="SENSOR HISTIDINE KINASE YPDA"/>
    <property type="match status" value="1"/>
</dbReference>
<evidence type="ECO:0000313" key="4">
    <source>
        <dbReference type="EMBL" id="QNA43690.1"/>
    </source>
</evidence>
<feature type="signal peptide" evidence="2">
    <location>
        <begin position="1"/>
        <end position="22"/>
    </location>
</feature>
<proteinExistence type="predicted"/>
<dbReference type="InterPro" id="IPR013783">
    <property type="entry name" value="Ig-like_fold"/>
</dbReference>
<dbReference type="GO" id="GO:0000155">
    <property type="term" value="F:phosphorelay sensor kinase activity"/>
    <property type="evidence" value="ECO:0007669"/>
    <property type="project" value="InterPro"/>
</dbReference>
<dbReference type="Gene3D" id="2.130.10.10">
    <property type="entry name" value="YVTN repeat-like/Quinoprotein amine dehydrogenase"/>
    <property type="match status" value="4"/>
</dbReference>
<accession>A0A7G5XDY7</accession>
<keyword evidence="1" id="KW-1133">Transmembrane helix</keyword>
<dbReference type="Pfam" id="PF06580">
    <property type="entry name" value="His_kinase"/>
    <property type="match status" value="1"/>
</dbReference>
<dbReference type="SUPFAM" id="SSF101898">
    <property type="entry name" value="NHL repeat"/>
    <property type="match status" value="1"/>
</dbReference>
<dbReference type="InterPro" id="IPR003018">
    <property type="entry name" value="GAF"/>
</dbReference>
<dbReference type="InterPro" id="IPR029016">
    <property type="entry name" value="GAF-like_dom_sf"/>
</dbReference>
<feature type="chain" id="PRO_5028826893" evidence="2">
    <location>
        <begin position="23"/>
        <end position="1195"/>
    </location>
</feature>
<keyword evidence="5" id="KW-1185">Reference proteome</keyword>
<dbReference type="AlphaFoldDB" id="A0A7G5XDY7"/>
<gene>
    <name evidence="4" type="ORF">H4075_16625</name>
</gene>
<organism evidence="4 5">
    <name type="scientific">Lacibacter sediminis</name>
    <dbReference type="NCBI Taxonomy" id="2760713"/>
    <lineage>
        <taxon>Bacteria</taxon>
        <taxon>Pseudomonadati</taxon>
        <taxon>Bacteroidota</taxon>
        <taxon>Chitinophagia</taxon>
        <taxon>Chitinophagales</taxon>
        <taxon>Chitinophagaceae</taxon>
        <taxon>Lacibacter</taxon>
    </lineage>
</organism>
<dbReference type="SMART" id="SM00065">
    <property type="entry name" value="GAF"/>
    <property type="match status" value="1"/>
</dbReference>
<dbReference type="InterPro" id="IPR015943">
    <property type="entry name" value="WD40/YVTN_repeat-like_dom_sf"/>
</dbReference>
<name>A0A7G5XDY7_9BACT</name>
<dbReference type="Gene3D" id="2.60.40.10">
    <property type="entry name" value="Immunoglobulins"/>
    <property type="match status" value="1"/>
</dbReference>
<keyword evidence="4" id="KW-0808">Transferase</keyword>
<dbReference type="SUPFAM" id="SSF55874">
    <property type="entry name" value="ATPase domain of HSP90 chaperone/DNA topoisomerase II/histidine kinase"/>
    <property type="match status" value="1"/>
</dbReference>
<evidence type="ECO:0000256" key="1">
    <source>
        <dbReference type="SAM" id="Phobius"/>
    </source>
</evidence>
<dbReference type="KEGG" id="lacs:H4075_16625"/>
<dbReference type="InterPro" id="IPR050640">
    <property type="entry name" value="Bact_2-comp_sensor_kinase"/>
</dbReference>
<dbReference type="InterPro" id="IPR011110">
    <property type="entry name" value="Reg_prop"/>
</dbReference>
<dbReference type="EMBL" id="CP060007">
    <property type="protein sequence ID" value="QNA43690.1"/>
    <property type="molecule type" value="Genomic_DNA"/>
</dbReference>
<feature type="domain" description="GAF" evidence="3">
    <location>
        <begin position="816"/>
        <end position="963"/>
    </location>
</feature>
<keyword evidence="1" id="KW-0812">Transmembrane</keyword>
<dbReference type="Proteomes" id="UP000515344">
    <property type="component" value="Chromosome"/>
</dbReference>